<reference evidence="2 3" key="1">
    <citation type="submission" date="2021-06" db="EMBL/GenBank/DDBJ databases">
        <authorList>
            <person name="Palmer J.M."/>
        </authorList>
    </citation>
    <scope>NUCLEOTIDE SEQUENCE [LARGE SCALE GENOMIC DNA]</scope>
    <source>
        <strain evidence="3">if_2019</strain>
        <tissue evidence="2">Muscle</tissue>
    </source>
</reference>
<organism evidence="2 3">
    <name type="scientific">Ilyodon furcidens</name>
    <name type="common">goldbreast splitfin</name>
    <dbReference type="NCBI Taxonomy" id="33524"/>
    <lineage>
        <taxon>Eukaryota</taxon>
        <taxon>Metazoa</taxon>
        <taxon>Chordata</taxon>
        <taxon>Craniata</taxon>
        <taxon>Vertebrata</taxon>
        <taxon>Euteleostomi</taxon>
        <taxon>Actinopterygii</taxon>
        <taxon>Neopterygii</taxon>
        <taxon>Teleostei</taxon>
        <taxon>Neoteleostei</taxon>
        <taxon>Acanthomorphata</taxon>
        <taxon>Ovalentaria</taxon>
        <taxon>Atherinomorphae</taxon>
        <taxon>Cyprinodontiformes</taxon>
        <taxon>Goodeidae</taxon>
        <taxon>Ilyodon</taxon>
    </lineage>
</organism>
<name>A0ABV0SR03_9TELE</name>
<evidence type="ECO:0000313" key="2">
    <source>
        <dbReference type="EMBL" id="MEQ2222536.1"/>
    </source>
</evidence>
<evidence type="ECO:0000256" key="1">
    <source>
        <dbReference type="SAM" id="MobiDB-lite"/>
    </source>
</evidence>
<comment type="caution">
    <text evidence="2">The sequence shown here is derived from an EMBL/GenBank/DDBJ whole genome shotgun (WGS) entry which is preliminary data.</text>
</comment>
<dbReference type="Proteomes" id="UP001482620">
    <property type="component" value="Unassembled WGS sequence"/>
</dbReference>
<proteinExistence type="predicted"/>
<evidence type="ECO:0000313" key="3">
    <source>
        <dbReference type="Proteomes" id="UP001482620"/>
    </source>
</evidence>
<dbReference type="EMBL" id="JAHRIQ010003582">
    <property type="protein sequence ID" value="MEQ2222536.1"/>
    <property type="molecule type" value="Genomic_DNA"/>
</dbReference>
<feature type="compositionally biased region" description="Polar residues" evidence="1">
    <location>
        <begin position="19"/>
        <end position="31"/>
    </location>
</feature>
<sequence>MSASSACHRHHRHLDASAPASTKGQPNSSAPASAKGQPDTSPPASADGQPDTLTSPDQESRHSSLLFPTPLLEILCGFLSELLSVLASSRRFSSHRPAVIITVILC</sequence>
<keyword evidence="3" id="KW-1185">Reference proteome</keyword>
<gene>
    <name evidence="2" type="ORF">ILYODFUR_027325</name>
</gene>
<protein>
    <submittedName>
        <fullName evidence="2">Uncharacterized protein</fullName>
    </submittedName>
</protein>
<feature type="region of interest" description="Disordered" evidence="1">
    <location>
        <begin position="1"/>
        <end position="62"/>
    </location>
</feature>
<accession>A0ABV0SR03</accession>